<name>A0A8J8PZU9_9EURY</name>
<dbReference type="InterPro" id="IPR050194">
    <property type="entry name" value="Glycosyltransferase_grp1"/>
</dbReference>
<dbReference type="OrthoDB" id="132546at2157"/>
<evidence type="ECO:0000313" key="4">
    <source>
        <dbReference type="Proteomes" id="UP000766904"/>
    </source>
</evidence>
<comment type="caution">
    <text evidence="3">The sequence shown here is derived from an EMBL/GenBank/DDBJ whole genome shotgun (WGS) entry which is preliminary data.</text>
</comment>
<evidence type="ECO:0000259" key="1">
    <source>
        <dbReference type="Pfam" id="PF13439"/>
    </source>
</evidence>
<dbReference type="Gene3D" id="3.40.50.2000">
    <property type="entry name" value="Glycogen Phosphorylase B"/>
    <property type="match status" value="2"/>
</dbReference>
<dbReference type="PANTHER" id="PTHR45947:SF3">
    <property type="entry name" value="SULFOQUINOVOSYL TRANSFERASE SQD2"/>
    <property type="match status" value="1"/>
</dbReference>
<feature type="domain" description="Glycosyltransferase subfamily 4-like N-terminal" evidence="1">
    <location>
        <begin position="16"/>
        <end position="180"/>
    </location>
</feature>
<keyword evidence="4" id="KW-1185">Reference proteome</keyword>
<accession>A0A8J8PZU9</accession>
<proteinExistence type="predicted"/>
<reference evidence="3" key="1">
    <citation type="submission" date="2017-11" db="EMBL/GenBank/DDBJ databases">
        <authorList>
            <person name="Kajale S.C."/>
            <person name="Sharma A."/>
        </authorList>
    </citation>
    <scope>NUCLEOTIDE SEQUENCE</scope>
    <source>
        <strain evidence="3">LS1_42</strain>
    </source>
</reference>
<feature type="domain" description="Spore protein YkvP/CgeB glycosyl transferase-like" evidence="2">
    <location>
        <begin position="246"/>
        <end position="365"/>
    </location>
</feature>
<dbReference type="InterPro" id="IPR055259">
    <property type="entry name" value="YkvP/CgeB_Glyco_trans-like"/>
</dbReference>
<dbReference type="AlphaFoldDB" id="A0A8J8PZU9"/>
<evidence type="ECO:0008006" key="5">
    <source>
        <dbReference type="Google" id="ProtNLM"/>
    </source>
</evidence>
<dbReference type="Pfam" id="PF13524">
    <property type="entry name" value="Glyco_trans_1_2"/>
    <property type="match status" value="1"/>
</dbReference>
<evidence type="ECO:0000313" key="3">
    <source>
        <dbReference type="EMBL" id="TYL36432.1"/>
    </source>
</evidence>
<dbReference type="EMBL" id="PHNJ01000018">
    <property type="protein sequence ID" value="TYL36432.1"/>
    <property type="molecule type" value="Genomic_DNA"/>
</dbReference>
<dbReference type="PANTHER" id="PTHR45947">
    <property type="entry name" value="SULFOQUINOVOSYL TRANSFERASE SQD2"/>
    <property type="match status" value="1"/>
</dbReference>
<dbReference type="InterPro" id="IPR028098">
    <property type="entry name" value="Glyco_trans_4-like_N"/>
</dbReference>
<evidence type="ECO:0000259" key="2">
    <source>
        <dbReference type="Pfam" id="PF13524"/>
    </source>
</evidence>
<organism evidence="3 4">
    <name type="scientific">Natronococcus pandeyae</name>
    <dbReference type="NCBI Taxonomy" id="2055836"/>
    <lineage>
        <taxon>Archaea</taxon>
        <taxon>Methanobacteriati</taxon>
        <taxon>Methanobacteriota</taxon>
        <taxon>Stenosarchaea group</taxon>
        <taxon>Halobacteria</taxon>
        <taxon>Halobacteriales</taxon>
        <taxon>Natrialbaceae</taxon>
        <taxon>Natronococcus</taxon>
    </lineage>
</organism>
<dbReference type="SUPFAM" id="SSF53756">
    <property type="entry name" value="UDP-Glycosyltransferase/glycogen phosphorylase"/>
    <property type="match status" value="1"/>
</dbReference>
<dbReference type="RefSeq" id="WP_148860268.1">
    <property type="nucleotide sequence ID" value="NZ_PHNJ01000018.1"/>
</dbReference>
<dbReference type="GO" id="GO:0016757">
    <property type="term" value="F:glycosyltransferase activity"/>
    <property type="evidence" value="ECO:0007669"/>
    <property type="project" value="TreeGrafter"/>
</dbReference>
<dbReference type="Pfam" id="PF13439">
    <property type="entry name" value="Glyco_transf_4"/>
    <property type="match status" value="1"/>
</dbReference>
<sequence>MNLCIAHGGDPSDPSGGTDRIATFATGLVDVGHDVTLVTPQPSNGLSADLEGVEHVTVPITPRRTVDQPIRAAMVSHRAFRIARRRDAYVQIEHSSQAGVAALMGKSGFVLDMHDLVFPSPQYRLPLLDPVSKRVLSRIERAGVERSDHVIVVSSPIKEFLVERWGVPRGRISVIPNGFSPVRTDGFLDVPEVSGRVGFIGTLHPKLDLQTFAAVAGAPEVESVVVIGDGSMHQQLERLARRTSGTITLTGRLPHEKAMGLLASSQVVVYPIRESLHTRMLSSRKIFDYAALGKAMVLDDVSDSDIWARFKSEDAAVFADPDDRADFVHNVRVLLRDDDRRAAVGRTARELATDYTWDKRVDELVGLYNRLNALEVHPR</sequence>
<gene>
    <name evidence="3" type="ORF">CV102_22680</name>
</gene>
<protein>
    <recommendedName>
        <fullName evidence="5">Glycosyltransferase</fullName>
    </recommendedName>
</protein>
<dbReference type="Proteomes" id="UP000766904">
    <property type="component" value="Unassembled WGS sequence"/>
</dbReference>